<proteinExistence type="predicted"/>
<evidence type="ECO:0000313" key="8">
    <source>
        <dbReference type="Proteomes" id="UP000017746"/>
    </source>
</evidence>
<dbReference type="SUPFAM" id="SSF49303">
    <property type="entry name" value="beta-Galactosidase/glucuronidase domain"/>
    <property type="match status" value="1"/>
</dbReference>
<dbReference type="InterPro" id="IPR050887">
    <property type="entry name" value="Beta-mannosidase_GH2"/>
</dbReference>
<dbReference type="KEGG" id="afs:AFR_15295"/>
<evidence type="ECO:0000256" key="3">
    <source>
        <dbReference type="ARBA" id="ARBA00022801"/>
    </source>
</evidence>
<dbReference type="HOGENOM" id="CLU_005015_3_2_11"/>
<dbReference type="InterPro" id="IPR036156">
    <property type="entry name" value="Beta-gal/glucu_dom_sf"/>
</dbReference>
<dbReference type="EC" id="3.2.1.25" evidence="2"/>
<accession>U5W094</accession>
<keyword evidence="4" id="KW-0326">Glycosidase</keyword>
<dbReference type="EMBL" id="CP006272">
    <property type="protein sequence ID" value="AGZ41341.1"/>
    <property type="molecule type" value="Genomic_DNA"/>
</dbReference>
<dbReference type="InterPro" id="IPR054593">
    <property type="entry name" value="Beta-mannosidase-like_N2"/>
</dbReference>
<dbReference type="RefSeq" id="WP_023361400.1">
    <property type="nucleotide sequence ID" value="NC_022657.1"/>
</dbReference>
<name>U5W094_9ACTN</name>
<dbReference type="Gene3D" id="3.20.20.80">
    <property type="entry name" value="Glycosidases"/>
    <property type="match status" value="1"/>
</dbReference>
<dbReference type="AlphaFoldDB" id="U5W094"/>
<evidence type="ECO:0000256" key="4">
    <source>
        <dbReference type="ARBA" id="ARBA00023295"/>
    </source>
</evidence>
<dbReference type="PANTHER" id="PTHR43730">
    <property type="entry name" value="BETA-MANNOSIDASE"/>
    <property type="match status" value="1"/>
</dbReference>
<dbReference type="Pfam" id="PF22666">
    <property type="entry name" value="Glyco_hydro_2_N2"/>
    <property type="match status" value="1"/>
</dbReference>
<feature type="compositionally biased region" description="Basic and acidic residues" evidence="5">
    <location>
        <begin position="326"/>
        <end position="336"/>
    </location>
</feature>
<organism evidence="7 8">
    <name type="scientific">Actinoplanes friuliensis DSM 7358</name>
    <dbReference type="NCBI Taxonomy" id="1246995"/>
    <lineage>
        <taxon>Bacteria</taxon>
        <taxon>Bacillati</taxon>
        <taxon>Actinomycetota</taxon>
        <taxon>Actinomycetes</taxon>
        <taxon>Micromonosporales</taxon>
        <taxon>Micromonosporaceae</taxon>
        <taxon>Actinoplanes</taxon>
    </lineage>
</organism>
<keyword evidence="8" id="KW-1185">Reference proteome</keyword>
<dbReference type="InterPro" id="IPR008979">
    <property type="entry name" value="Galactose-bd-like_sf"/>
</dbReference>
<dbReference type="PANTHER" id="PTHR43730:SF1">
    <property type="entry name" value="BETA-MANNOSIDASE"/>
    <property type="match status" value="1"/>
</dbReference>
<dbReference type="InterPro" id="IPR017853">
    <property type="entry name" value="GH"/>
</dbReference>
<dbReference type="SUPFAM" id="SSF49785">
    <property type="entry name" value="Galactose-binding domain-like"/>
    <property type="match status" value="1"/>
</dbReference>
<dbReference type="STRING" id="1246995.AFR_15295"/>
<dbReference type="GO" id="GO:0004567">
    <property type="term" value="F:beta-mannosidase activity"/>
    <property type="evidence" value="ECO:0007669"/>
    <property type="project" value="UniProtKB-EC"/>
</dbReference>
<dbReference type="Gene3D" id="2.60.120.260">
    <property type="entry name" value="Galactose-binding domain-like"/>
    <property type="match status" value="1"/>
</dbReference>
<evidence type="ECO:0000256" key="1">
    <source>
        <dbReference type="ARBA" id="ARBA00000829"/>
    </source>
</evidence>
<evidence type="ECO:0000256" key="2">
    <source>
        <dbReference type="ARBA" id="ARBA00012754"/>
    </source>
</evidence>
<gene>
    <name evidence="7" type="ORF">AFR_15295</name>
</gene>
<dbReference type="PATRIC" id="fig|1246995.3.peg.3106"/>
<feature type="domain" description="Beta-mannosidase-like galactose-binding" evidence="6">
    <location>
        <begin position="42"/>
        <end position="196"/>
    </location>
</feature>
<feature type="region of interest" description="Disordered" evidence="5">
    <location>
        <begin position="258"/>
        <end position="358"/>
    </location>
</feature>
<sequence length="910" mass="100354">MIKVADLGGAWTLSGPSLSGPSLSGPALSGPALSGPSLGDEGLPAVVPGCVHVDLMNAGRLDDPFLDDNEKAAAWVGRADWTYTRDISWDGPRPERIDLVFDGLDTVADISLGGVALGSTRNMHRSYRFDVTSLVGADPVPLEVRFTSAYTEAEAVRTQLGPRPNAYPEPFNYVRKMACSFGWDWGPTLVTAGIWRPVRLEGWSTARLGSVRALTTYRDGVGVLDLDVDLERTQARPLRLRVLLDGRELAVVPVPGERRPDFKEVVPGQAERQPDFKEVGPGQAERQPDFNEVGPGQDERQPNFNEVGPVPDERRPNFKEVGPGQGERRPNFKEVGPEPSEPMGNFKEIGPGQAERQPDFKEVGPVRIDVPGVQPWNPGAANLYDLTVVLLDGDGDGDLELDRWERRTGFRSVEIDRSGDGFVFHVNQKPVLVKGVNWIPDDIFPSRMTRERYALRLGQAAAAGVNMIRVWGGGIYESRDFYEVCDELGLMVWQDFLFACACYPEEEPLYSEVVAEARENVSRLSSHPSLVAWNGNNENLWLYRASGWDTEPGGDSTWGERYYLETLPEIVAELDPSRPYMAGSPWSGSWEHEPNSPEHQTFHSWEVWNRQDYVHYRDSTPRFVAEFGWQAPPAWRTLRDAVSDEPLLPDSPGVLHHQKADDGNGKLARGLAPHFPAPDSVEAWHYLTQLNQVRAVRTGIAHWRSYWPHTAGTILWQLNDLWPVTSWAAIDGAGRFKPLYFALTSLYADRLLSIEPRDGGLVVAVMNDTDAPWAGSLEIAAMTTPISVSPRSVSVVPVPADLVPSDFLVARLDDVRDVWFAAETSGDPGLTVTATPVPGGLDVHVRSAGLARDLLLQPDRIHPDAVVDRGFVTLLPGESTTFAVRCPAELDPASVKSPWVLTDLASVLHS</sequence>
<dbReference type="eggNOG" id="COG3250">
    <property type="taxonomic scope" value="Bacteria"/>
</dbReference>
<keyword evidence="3" id="KW-0378">Hydrolase</keyword>
<comment type="catalytic activity">
    <reaction evidence="1">
        <text>Hydrolysis of terminal, non-reducing beta-D-mannose residues in beta-D-mannosides.</text>
        <dbReference type="EC" id="3.2.1.25"/>
    </reaction>
</comment>
<evidence type="ECO:0000259" key="6">
    <source>
        <dbReference type="Pfam" id="PF22666"/>
    </source>
</evidence>
<protein>
    <recommendedName>
        <fullName evidence="2">beta-mannosidase</fullName>
        <ecNumber evidence="2">3.2.1.25</ecNumber>
    </recommendedName>
</protein>
<dbReference type="GO" id="GO:0006516">
    <property type="term" value="P:glycoprotein catabolic process"/>
    <property type="evidence" value="ECO:0007669"/>
    <property type="project" value="TreeGrafter"/>
</dbReference>
<reference evidence="7 8" key="1">
    <citation type="journal article" date="2014" name="J. Biotechnol.">
        <title>Complete genome sequence of the actinobacterium Actinoplanes friuliensis HAG 010964, producer of the lipopeptide antibiotic friulimycin.</title>
        <authorList>
            <person name="Ruckert C."/>
            <person name="Szczepanowski R."/>
            <person name="Albersmeier A."/>
            <person name="Goesmann A."/>
            <person name="Fischer N."/>
            <person name="Steinkamper A."/>
            <person name="Puhler A."/>
            <person name="Biener R."/>
            <person name="Schwartz D."/>
            <person name="Kalinowski J."/>
        </authorList>
    </citation>
    <scope>NUCLEOTIDE SEQUENCE [LARGE SCALE GENOMIC DNA]</scope>
    <source>
        <strain evidence="7 8">DSM 7358</strain>
    </source>
</reference>
<evidence type="ECO:0000313" key="7">
    <source>
        <dbReference type="EMBL" id="AGZ41341.1"/>
    </source>
</evidence>
<dbReference type="FunFam" id="3.20.20.80:FF:000050">
    <property type="entry name" value="Beta-mannosidase B"/>
    <property type="match status" value="1"/>
</dbReference>
<dbReference type="SUPFAM" id="SSF51445">
    <property type="entry name" value="(Trans)glycosidases"/>
    <property type="match status" value="1"/>
</dbReference>
<evidence type="ECO:0000256" key="5">
    <source>
        <dbReference type="SAM" id="MobiDB-lite"/>
    </source>
</evidence>
<dbReference type="Proteomes" id="UP000017746">
    <property type="component" value="Chromosome"/>
</dbReference>